<evidence type="ECO:0000313" key="21">
    <source>
        <dbReference type="EMBL" id="ALS30888.1"/>
    </source>
</evidence>
<dbReference type="Pfam" id="PF01392">
    <property type="entry name" value="Fz"/>
    <property type="match status" value="1"/>
</dbReference>
<dbReference type="AlphaFoldDB" id="A0A0U2WR83"/>
<feature type="transmembrane region" description="Helical" evidence="17">
    <location>
        <begin position="409"/>
        <end position="437"/>
    </location>
</feature>
<evidence type="ECO:0000256" key="10">
    <source>
        <dbReference type="ARBA" id="ARBA00023040"/>
    </source>
</evidence>
<evidence type="ECO:0000256" key="16">
    <source>
        <dbReference type="PROSITE-ProRule" id="PRU00090"/>
    </source>
</evidence>
<dbReference type="GO" id="GO:0004930">
    <property type="term" value="F:G protein-coupled receptor activity"/>
    <property type="evidence" value="ECO:0007669"/>
    <property type="project" value="UniProtKB-KW"/>
</dbReference>
<evidence type="ECO:0000256" key="14">
    <source>
        <dbReference type="ARBA" id="ARBA00023180"/>
    </source>
</evidence>
<dbReference type="EMBL" id="KT989649">
    <property type="protein sequence ID" value="ALS30888.1"/>
    <property type="molecule type" value="mRNA"/>
</dbReference>
<dbReference type="GO" id="GO:0060070">
    <property type="term" value="P:canonical Wnt signaling pathway"/>
    <property type="evidence" value="ECO:0007669"/>
    <property type="project" value="TreeGrafter"/>
</dbReference>
<dbReference type="GO" id="GO:0017147">
    <property type="term" value="F:Wnt-protein binding"/>
    <property type="evidence" value="ECO:0007669"/>
    <property type="project" value="TreeGrafter"/>
</dbReference>
<keyword evidence="5" id="KW-1003">Cell membrane</keyword>
<keyword evidence="6" id="KW-0879">Wnt signaling pathway</keyword>
<accession>A0A0U2WR83</accession>
<evidence type="ECO:0000256" key="15">
    <source>
        <dbReference type="ARBA" id="ARBA00023224"/>
    </source>
</evidence>
<keyword evidence="7 17" id="KW-0812">Transmembrane</keyword>
<dbReference type="InterPro" id="IPR015526">
    <property type="entry name" value="Frizzled/SFRP"/>
</dbReference>
<feature type="transmembrane region" description="Helical" evidence="17">
    <location>
        <begin position="273"/>
        <end position="293"/>
    </location>
</feature>
<dbReference type="InterPro" id="IPR020067">
    <property type="entry name" value="Frizzled_dom"/>
</dbReference>
<evidence type="ECO:0000256" key="11">
    <source>
        <dbReference type="ARBA" id="ARBA00023136"/>
    </source>
</evidence>
<keyword evidence="10" id="KW-0297">G-protein coupled receptor</keyword>
<feature type="domain" description="G-protein coupled receptors family 2 profile 2" evidence="20">
    <location>
        <begin position="237"/>
        <end position="528"/>
    </location>
</feature>
<feature type="disulfide bond" evidence="16">
    <location>
        <begin position="47"/>
        <end position="93"/>
    </location>
</feature>
<dbReference type="Pfam" id="PF01534">
    <property type="entry name" value="Frizzled"/>
    <property type="match status" value="1"/>
</dbReference>
<organism evidence="21">
    <name type="scientific">Platynereis dumerilii</name>
    <name type="common">Dumeril's clam worm</name>
    <dbReference type="NCBI Taxonomy" id="6359"/>
    <lineage>
        <taxon>Eukaryota</taxon>
        <taxon>Metazoa</taxon>
        <taxon>Spiralia</taxon>
        <taxon>Lophotrochozoa</taxon>
        <taxon>Annelida</taxon>
        <taxon>Polychaeta</taxon>
        <taxon>Errantia</taxon>
        <taxon>Phyllodocida</taxon>
        <taxon>Nereididae</taxon>
        <taxon>Platynereis</taxon>
    </lineage>
</organism>
<feature type="transmembrane region" description="Helical" evidence="17">
    <location>
        <begin position="239"/>
        <end position="261"/>
    </location>
</feature>
<dbReference type="EMBL" id="KT266541">
    <property type="protein sequence ID" value="ANS60432.1"/>
    <property type="molecule type" value="mRNA"/>
</dbReference>
<comment type="subcellular location">
    <subcellularLocation>
        <location evidence="1">Cell membrane</location>
        <topology evidence="1">Multi-pass membrane protein</topology>
    </subcellularLocation>
</comment>
<dbReference type="GO" id="GO:0042813">
    <property type="term" value="F:Wnt receptor activity"/>
    <property type="evidence" value="ECO:0007669"/>
    <property type="project" value="InterPro"/>
</dbReference>
<evidence type="ECO:0000256" key="9">
    <source>
        <dbReference type="ARBA" id="ARBA00022989"/>
    </source>
</evidence>
<keyword evidence="11 17" id="KW-0472">Membrane</keyword>
<feature type="disulfide bond" evidence="16">
    <location>
        <begin position="39"/>
        <end position="100"/>
    </location>
</feature>
<dbReference type="CDD" id="cd07448">
    <property type="entry name" value="CRD_FZ4"/>
    <property type="match status" value="1"/>
</dbReference>
<dbReference type="SMART" id="SM00063">
    <property type="entry name" value="FRI"/>
    <property type="match status" value="1"/>
</dbReference>
<keyword evidence="4" id="KW-0217">Developmental protein</keyword>
<keyword evidence="14" id="KW-0325">Glycoprotein</keyword>
<feature type="domain" description="FZ" evidence="19">
    <location>
        <begin position="34"/>
        <end position="155"/>
    </location>
</feature>
<evidence type="ECO:0000256" key="3">
    <source>
        <dbReference type="ARBA" id="ARBA00018149"/>
    </source>
</evidence>
<keyword evidence="13" id="KW-0675">Receptor</keyword>
<evidence type="ECO:0000259" key="20">
    <source>
        <dbReference type="PROSITE" id="PS50261"/>
    </source>
</evidence>
<dbReference type="PANTHER" id="PTHR11309">
    <property type="entry name" value="FRIZZLED"/>
    <property type="match status" value="1"/>
</dbReference>
<keyword evidence="15" id="KW-0807">Transducer</keyword>
<evidence type="ECO:0000313" key="22">
    <source>
        <dbReference type="EMBL" id="ANS60432.1"/>
    </source>
</evidence>
<reference evidence="22" key="2">
    <citation type="submission" date="2015-07" db="EMBL/GenBank/DDBJ databases">
        <authorList>
            <person name="Noorani M."/>
        </authorList>
    </citation>
    <scope>NUCLEOTIDE SEQUENCE</scope>
</reference>
<dbReference type="InterPro" id="IPR036790">
    <property type="entry name" value="Frizzled_dom_sf"/>
</dbReference>
<dbReference type="PRINTS" id="PR00489">
    <property type="entry name" value="FRIZZLED"/>
</dbReference>
<evidence type="ECO:0000256" key="8">
    <source>
        <dbReference type="ARBA" id="ARBA00022729"/>
    </source>
</evidence>
<proteinExistence type="evidence at transcript level"/>
<evidence type="ECO:0000256" key="4">
    <source>
        <dbReference type="ARBA" id="ARBA00022473"/>
    </source>
</evidence>
<keyword evidence="8 18" id="KW-0732">Signal</keyword>
<evidence type="ECO:0000256" key="1">
    <source>
        <dbReference type="ARBA" id="ARBA00004651"/>
    </source>
</evidence>
<dbReference type="GO" id="GO:0005886">
    <property type="term" value="C:plasma membrane"/>
    <property type="evidence" value="ECO:0007669"/>
    <property type="project" value="UniProtKB-SubCell"/>
</dbReference>
<dbReference type="InterPro" id="IPR000539">
    <property type="entry name" value="Frizzled/Smoothened_7TM"/>
</dbReference>
<feature type="transmembrane region" description="Helical" evidence="17">
    <location>
        <begin position="368"/>
        <end position="389"/>
    </location>
</feature>
<feature type="transmembrane region" description="Helical" evidence="17">
    <location>
        <begin position="333"/>
        <end position="356"/>
    </location>
</feature>
<dbReference type="Gene3D" id="1.10.2000.10">
    <property type="entry name" value="Frizzled cysteine-rich domain"/>
    <property type="match status" value="1"/>
</dbReference>
<reference evidence="21" key="1">
    <citation type="journal article" date="2015" name="Evodevo">
        <title>Structure, phylogeny, and expression of the frizzled-related gene family in the lophotrochozoan annelid Platynereis dumerilii.</title>
        <authorList>
            <person name="Bastin B.R."/>
            <person name="Chou H.C."/>
            <person name="Pruitt M.M."/>
            <person name="Schneider S.Q."/>
        </authorList>
    </citation>
    <scope>NUCLEOTIDE SEQUENCE</scope>
</reference>
<evidence type="ECO:0000256" key="13">
    <source>
        <dbReference type="ARBA" id="ARBA00023170"/>
    </source>
</evidence>
<comment type="similarity">
    <text evidence="2">Belongs to the G-protein coupled receptor Fz/Smo family.</text>
</comment>
<evidence type="ECO:0000256" key="12">
    <source>
        <dbReference type="ARBA" id="ARBA00023157"/>
    </source>
</evidence>
<evidence type="ECO:0000256" key="17">
    <source>
        <dbReference type="SAM" id="Phobius"/>
    </source>
</evidence>
<feature type="transmembrane region" description="Helical" evidence="17">
    <location>
        <begin position="501"/>
        <end position="521"/>
    </location>
</feature>
<dbReference type="Gene3D" id="1.20.1070.10">
    <property type="entry name" value="Rhodopsin 7-helix transmembrane proteins"/>
    <property type="match status" value="1"/>
</dbReference>
<keyword evidence="9 17" id="KW-1133">Transmembrane helix</keyword>
<protein>
    <recommendedName>
        <fullName evidence="3">Frizzled-4</fullName>
    </recommendedName>
</protein>
<evidence type="ECO:0000256" key="5">
    <source>
        <dbReference type="ARBA" id="ARBA00022475"/>
    </source>
</evidence>
<dbReference type="SUPFAM" id="SSF63501">
    <property type="entry name" value="Frizzled cysteine-rich domain"/>
    <property type="match status" value="1"/>
</dbReference>
<dbReference type="InterPro" id="IPR017981">
    <property type="entry name" value="GPCR_2-like_7TM"/>
</dbReference>
<evidence type="ECO:0000256" key="18">
    <source>
        <dbReference type="SAM" id="SignalP"/>
    </source>
</evidence>
<evidence type="ECO:0000256" key="2">
    <source>
        <dbReference type="ARBA" id="ARBA00008077"/>
    </source>
</evidence>
<dbReference type="GO" id="GO:0035567">
    <property type="term" value="P:non-canonical Wnt signaling pathway"/>
    <property type="evidence" value="ECO:0007669"/>
    <property type="project" value="TreeGrafter"/>
</dbReference>
<dbReference type="FunFam" id="1.20.1070.10:FF:000020">
    <property type="entry name" value="Frizzled class receptor 10"/>
    <property type="match status" value="1"/>
</dbReference>
<dbReference type="InterPro" id="IPR026551">
    <property type="entry name" value="FZD4_7TM"/>
</dbReference>
<evidence type="ECO:0000259" key="19">
    <source>
        <dbReference type="PROSITE" id="PS50038"/>
    </source>
</evidence>
<dbReference type="PANTHER" id="PTHR11309:SF23">
    <property type="entry name" value="FRIZZLED-4"/>
    <property type="match status" value="1"/>
</dbReference>
<evidence type="ECO:0000256" key="6">
    <source>
        <dbReference type="ARBA" id="ARBA00022687"/>
    </source>
</evidence>
<feature type="disulfide bond" evidence="16">
    <location>
        <begin position="84"/>
        <end position="122"/>
    </location>
</feature>
<dbReference type="PROSITE" id="PS50261">
    <property type="entry name" value="G_PROTEIN_RECEP_F2_4"/>
    <property type="match status" value="1"/>
</dbReference>
<keyword evidence="12 16" id="KW-1015">Disulfide bond</keyword>
<feature type="transmembrane region" description="Helical" evidence="17">
    <location>
        <begin position="458"/>
        <end position="481"/>
    </location>
</feature>
<feature type="disulfide bond" evidence="16">
    <location>
        <begin position="115"/>
        <end position="139"/>
    </location>
</feature>
<feature type="signal peptide" evidence="18">
    <location>
        <begin position="1"/>
        <end position="25"/>
    </location>
</feature>
<evidence type="ECO:0000256" key="7">
    <source>
        <dbReference type="ARBA" id="ARBA00022692"/>
    </source>
</evidence>
<reference evidence="22" key="3">
    <citation type="submission" date="2016-08" db="EMBL/GenBank/DDBJ databases">
        <title>Beta-catenin controls segment polarity in the annelid Platynereis.</title>
        <authorList>
            <person name="Simon F."/>
        </authorList>
    </citation>
    <scope>NUCLEOTIDE SEQUENCE</scope>
</reference>
<feature type="chain" id="PRO_5014241021" description="Frizzled-4" evidence="18">
    <location>
        <begin position="26"/>
        <end position="603"/>
    </location>
</feature>
<name>A0A0U2WR83_PLADU</name>
<dbReference type="PROSITE" id="PS50038">
    <property type="entry name" value="FZ"/>
    <property type="match status" value="1"/>
</dbReference>
<dbReference type="InterPro" id="IPR041765">
    <property type="entry name" value="FZ4_CRD"/>
</dbReference>
<dbReference type="SMART" id="SM01330">
    <property type="entry name" value="Frizzled"/>
    <property type="match status" value="1"/>
</dbReference>
<feature type="disulfide bond" evidence="16">
    <location>
        <begin position="111"/>
        <end position="152"/>
    </location>
</feature>
<dbReference type="CDD" id="cd15038">
    <property type="entry name" value="7tmF_FZD4"/>
    <property type="match status" value="1"/>
</dbReference>
<sequence>MACLSSVVAALVGALIALRMALVSSEDLGGLSGPTVRQCQTIDIALCHGLGYNVTGMPNLPGHESQQDAELQLQTFKPLIQYGCSNQLHFFLCSVYVPMCTEKVMQPIGPCRPMCENVRQRCQPVLQEFGFPWPAALNCSLFPLVNGINSLCMDGPPVEETNDTTSYNGPYMTKPYTSRMPPAQQPPWSKFPLGIPAHPACRHLRHADRYIYMNRTGRCALLCNENDLFTTPQKDFVDIWMAIWAGVCFASTFFMVLTFLIDSSRFRYPERPIVILALCYNMASIAYVIRLVAGRSAISCDDHVARPDGSSVRILIQEGLDNTDCAIVFLMGYYFLTASSIWWVILTLTWFLAAGLKWGHEAIQKHSSYFHLVAWAVPAIKTIIILVMRNVDGDELTGMCYVGNQDKNSLMSFVIAPLFLYLIVGTSFLVAGIVALFRIRKQVRSEGVKTDKLEVLMVRIGVFSLLYTVPATILLGCYFYEYTGRPEWYSNDSDSRPNMHVFMLKILVQLLVGTTSGVWIWSSKTMSSWRNFAYKICGKRKPRKNQHFPQYHYESHSKALPPPPMPNKAFSSLGPAGNGALVRSSHRYEKPKRLIRAVGETVV</sequence>